<dbReference type="InterPro" id="IPR001789">
    <property type="entry name" value="Sig_transdc_resp-reg_receiver"/>
</dbReference>
<dbReference type="InterPro" id="IPR003661">
    <property type="entry name" value="HisK_dim/P_dom"/>
</dbReference>
<dbReference type="PRINTS" id="PR00344">
    <property type="entry name" value="BCTRLSENSOR"/>
</dbReference>
<dbReference type="InterPro" id="IPR036890">
    <property type="entry name" value="HATPase_C_sf"/>
</dbReference>
<keyword evidence="8" id="KW-0418">Kinase</keyword>
<dbReference type="SUPFAM" id="SSF47384">
    <property type="entry name" value="Homodimeric domain of signal transducing histidine kinase"/>
    <property type="match status" value="1"/>
</dbReference>
<dbReference type="RefSeq" id="WP_346759875.1">
    <property type="nucleotide sequence ID" value="NZ_JAUJEB010000005.1"/>
</dbReference>
<dbReference type="EC" id="2.7.13.3" evidence="2"/>
<feature type="modified residue" description="4-aspartylphosphate" evidence="4">
    <location>
        <position position="52"/>
    </location>
</feature>
<evidence type="ECO:0000313" key="9">
    <source>
        <dbReference type="Proteomes" id="UP001172083"/>
    </source>
</evidence>
<dbReference type="InterPro" id="IPR003594">
    <property type="entry name" value="HATPase_dom"/>
</dbReference>
<gene>
    <name evidence="8" type="ORF">QQ020_20825</name>
</gene>
<dbReference type="Proteomes" id="UP001172083">
    <property type="component" value="Unassembled WGS sequence"/>
</dbReference>
<evidence type="ECO:0000256" key="3">
    <source>
        <dbReference type="ARBA" id="ARBA00022553"/>
    </source>
</evidence>
<feature type="domain" description="Histidine kinase" evidence="6">
    <location>
        <begin position="172"/>
        <end position="391"/>
    </location>
</feature>
<dbReference type="SMART" id="SM00448">
    <property type="entry name" value="REC"/>
    <property type="match status" value="1"/>
</dbReference>
<dbReference type="InterPro" id="IPR036097">
    <property type="entry name" value="HisK_dim/P_sf"/>
</dbReference>
<dbReference type="Gene3D" id="3.30.565.10">
    <property type="entry name" value="Histidine kinase-like ATPase, C-terminal domain"/>
    <property type="match status" value="1"/>
</dbReference>
<dbReference type="SUPFAM" id="SSF52172">
    <property type="entry name" value="CheY-like"/>
    <property type="match status" value="1"/>
</dbReference>
<proteinExistence type="predicted"/>
<dbReference type="EMBL" id="JAUJEB010000005">
    <property type="protein sequence ID" value="MDN5214536.1"/>
    <property type="molecule type" value="Genomic_DNA"/>
</dbReference>
<accession>A0ABT8LDY0</accession>
<dbReference type="Gene3D" id="1.10.287.130">
    <property type="match status" value="1"/>
</dbReference>
<comment type="caution">
    <text evidence="8">The sequence shown here is derived from an EMBL/GenBank/DDBJ whole genome shotgun (WGS) entry which is preliminary data.</text>
</comment>
<dbReference type="Pfam" id="PF00072">
    <property type="entry name" value="Response_reg"/>
    <property type="match status" value="1"/>
</dbReference>
<dbReference type="PANTHER" id="PTHR43547:SF2">
    <property type="entry name" value="HYBRID SIGNAL TRANSDUCTION HISTIDINE KINASE C"/>
    <property type="match status" value="1"/>
</dbReference>
<dbReference type="CDD" id="cd00082">
    <property type="entry name" value="HisKA"/>
    <property type="match status" value="1"/>
</dbReference>
<feature type="domain" description="Response regulatory" evidence="7">
    <location>
        <begin position="4"/>
        <end position="118"/>
    </location>
</feature>
<keyword evidence="3 4" id="KW-0597">Phosphoprotein</keyword>
<evidence type="ECO:0000313" key="8">
    <source>
        <dbReference type="EMBL" id="MDN5214536.1"/>
    </source>
</evidence>
<evidence type="ECO:0000256" key="1">
    <source>
        <dbReference type="ARBA" id="ARBA00000085"/>
    </source>
</evidence>
<dbReference type="InterPro" id="IPR004358">
    <property type="entry name" value="Sig_transdc_His_kin-like_C"/>
</dbReference>
<sequence>MRYNILYVDDERNNIIVFKNAFFRHYNILTAQSGEEGLEIIGNNDIHLVITDQKMAGMSGVEFLENVVQTHPDTVRMILTAYSDIDFIMRAINTCGIYQYILKPWDSRELKIIIDNALESYHLKRNNAQLIADLKKANDGLEEKVKERTSELDEKNEILKKTNEIKDKLFTIISHDLRVPMASLNVLMEVLVQTKNNISLQEFKRYSGKVQTYIQNVMDLLDNLLNWSLSQLGDKKIEINELDLLPIIEKNIKLIHIAAFQKNIDIQVEDIKDDLKLMGDANMLNLIFRNLLSNAVKFTPADGRINLTVERKENFASIGIADTGIGMSEEQLSKLFEPGYFNTNPGTAHEKGTGIGLKLCKEFIEKQGGKLKIKTQANKGSVFYFTVPLAKPN</sequence>
<feature type="coiled-coil region" evidence="5">
    <location>
        <begin position="124"/>
        <end position="158"/>
    </location>
</feature>
<dbReference type="SUPFAM" id="SSF55874">
    <property type="entry name" value="ATPase domain of HSP90 chaperone/DNA topoisomerase II/histidine kinase"/>
    <property type="match status" value="1"/>
</dbReference>
<reference evidence="8" key="1">
    <citation type="submission" date="2023-06" db="EMBL/GenBank/DDBJ databases">
        <title>Genomic of Agaribacillus aureum.</title>
        <authorList>
            <person name="Wang G."/>
        </authorList>
    </citation>
    <scope>NUCLEOTIDE SEQUENCE</scope>
    <source>
        <strain evidence="8">BMA12</strain>
    </source>
</reference>
<keyword evidence="8" id="KW-0808">Transferase</keyword>
<dbReference type="SMART" id="SM00387">
    <property type="entry name" value="HATPase_c"/>
    <property type="match status" value="1"/>
</dbReference>
<evidence type="ECO:0000259" key="6">
    <source>
        <dbReference type="PROSITE" id="PS50109"/>
    </source>
</evidence>
<dbReference type="Pfam" id="PF02518">
    <property type="entry name" value="HATPase_c"/>
    <property type="match status" value="1"/>
</dbReference>
<keyword evidence="9" id="KW-1185">Reference proteome</keyword>
<comment type="catalytic activity">
    <reaction evidence="1">
        <text>ATP + protein L-histidine = ADP + protein N-phospho-L-histidine.</text>
        <dbReference type="EC" id="2.7.13.3"/>
    </reaction>
</comment>
<name>A0ABT8LDY0_9BACT</name>
<protein>
    <recommendedName>
        <fullName evidence="2">histidine kinase</fullName>
        <ecNumber evidence="2">2.7.13.3</ecNumber>
    </recommendedName>
</protein>
<dbReference type="InterPro" id="IPR011006">
    <property type="entry name" value="CheY-like_superfamily"/>
</dbReference>
<dbReference type="CDD" id="cd17569">
    <property type="entry name" value="REC_HupR-like"/>
    <property type="match status" value="1"/>
</dbReference>
<dbReference type="InterPro" id="IPR005467">
    <property type="entry name" value="His_kinase_dom"/>
</dbReference>
<dbReference type="GO" id="GO:0016301">
    <property type="term" value="F:kinase activity"/>
    <property type="evidence" value="ECO:0007669"/>
    <property type="project" value="UniProtKB-KW"/>
</dbReference>
<evidence type="ECO:0000259" key="7">
    <source>
        <dbReference type="PROSITE" id="PS50110"/>
    </source>
</evidence>
<evidence type="ECO:0000256" key="2">
    <source>
        <dbReference type="ARBA" id="ARBA00012438"/>
    </source>
</evidence>
<evidence type="ECO:0000256" key="4">
    <source>
        <dbReference type="PROSITE-ProRule" id="PRU00169"/>
    </source>
</evidence>
<dbReference type="PROSITE" id="PS50109">
    <property type="entry name" value="HIS_KIN"/>
    <property type="match status" value="1"/>
</dbReference>
<keyword evidence="5" id="KW-0175">Coiled coil</keyword>
<dbReference type="PROSITE" id="PS50110">
    <property type="entry name" value="RESPONSE_REGULATORY"/>
    <property type="match status" value="1"/>
</dbReference>
<organism evidence="8 9">
    <name type="scientific">Agaribacillus aureus</name>
    <dbReference type="NCBI Taxonomy" id="3051825"/>
    <lineage>
        <taxon>Bacteria</taxon>
        <taxon>Pseudomonadati</taxon>
        <taxon>Bacteroidota</taxon>
        <taxon>Cytophagia</taxon>
        <taxon>Cytophagales</taxon>
        <taxon>Splendidivirgaceae</taxon>
        <taxon>Agaribacillus</taxon>
    </lineage>
</organism>
<dbReference type="PANTHER" id="PTHR43547">
    <property type="entry name" value="TWO-COMPONENT HISTIDINE KINASE"/>
    <property type="match status" value="1"/>
</dbReference>
<dbReference type="Gene3D" id="3.40.50.2300">
    <property type="match status" value="1"/>
</dbReference>
<evidence type="ECO:0000256" key="5">
    <source>
        <dbReference type="SAM" id="Coils"/>
    </source>
</evidence>